<feature type="compositionally biased region" description="Basic residues" evidence="1">
    <location>
        <begin position="465"/>
        <end position="474"/>
    </location>
</feature>
<feature type="region of interest" description="Disordered" evidence="1">
    <location>
        <begin position="339"/>
        <end position="365"/>
    </location>
</feature>
<feature type="compositionally biased region" description="Basic residues" evidence="1">
    <location>
        <begin position="342"/>
        <end position="352"/>
    </location>
</feature>
<feature type="compositionally biased region" description="Basic residues" evidence="1">
    <location>
        <begin position="163"/>
        <end position="182"/>
    </location>
</feature>
<gene>
    <name evidence="3" type="primary">Necator_chrV.g20579</name>
    <name evidence="3" type="ORF">RB195_015786</name>
</gene>
<sequence length="623" mass="75520">MAKVLVVTIICAVLTQTQQARDVISGKVKRSILKSKNDPFDSSLDPLPFTTTKKKEETKLMFRTTTIPWDPFTPEVALRKDPWTAGEFGTTKDPFLSRTTSKSTDAWRNGLKTTTGNPEYTIRSFTTKRIVFPEKIVQESGILGNLASTTPAYEDIITTTKTSKSKWRKKKDKGRKKKRRGKKDRDSKEDEWDRRGSKTKKGKKAKTDSEREQKKSFKSKKWDSKRSKEREEDLSSDYEMDSRRPRGRLPLYDYELDSRDLREPNYPILPRPVKRNRRLMERYRLANLRRFSTMDEEEDDEDQERPWMYRKRYRPTFLGRNRKFRWEDEDETDVQIPNYLRPGKRNQKKLRRFSTMDGEEDDEDQERLRRYLKRYRSRFSARNRKYKLEDKDENDVQIPNYPRPGKRNQTKLRELYTMDGEEGDEDQERPRRYRKRYRPRFSARNRKYKLEDEDEDDYISLPRPVKRNQRKLRKSSTMNGEADDEDRERPLKYRNMRYRPRFLGRNRKYRWENADENDIQIPNYQRPLRRNRKQRQLYRFANLLSSAKSPSEHYEDQRILISNGPDFPRRPKKRNPDDDILWLSENGMDLYEWTRNPTRKQLRPWGTSMRPWNTRYQDVIFLK</sequence>
<dbReference type="Proteomes" id="UP001303046">
    <property type="component" value="Unassembled WGS sequence"/>
</dbReference>
<comment type="caution">
    <text evidence="3">The sequence shown here is derived from an EMBL/GenBank/DDBJ whole genome shotgun (WGS) entry which is preliminary data.</text>
</comment>
<feature type="region of interest" description="Disordered" evidence="1">
    <location>
        <begin position="465"/>
        <end position="488"/>
    </location>
</feature>
<feature type="region of interest" description="Disordered" evidence="1">
    <location>
        <begin position="390"/>
        <end position="438"/>
    </location>
</feature>
<name>A0ABR1E656_NECAM</name>
<evidence type="ECO:0000256" key="2">
    <source>
        <dbReference type="SAM" id="SignalP"/>
    </source>
</evidence>
<proteinExistence type="predicted"/>
<feature type="chain" id="PRO_5045163512" evidence="2">
    <location>
        <begin position="21"/>
        <end position="623"/>
    </location>
</feature>
<dbReference type="EMBL" id="JAVFWL010000005">
    <property type="protein sequence ID" value="KAK6758179.1"/>
    <property type="molecule type" value="Genomic_DNA"/>
</dbReference>
<feature type="signal peptide" evidence="2">
    <location>
        <begin position="1"/>
        <end position="20"/>
    </location>
</feature>
<protein>
    <submittedName>
        <fullName evidence="3">Uncharacterized protein</fullName>
    </submittedName>
</protein>
<evidence type="ECO:0000313" key="3">
    <source>
        <dbReference type="EMBL" id="KAK6758179.1"/>
    </source>
</evidence>
<accession>A0ABR1E656</accession>
<feature type="compositionally biased region" description="Basic and acidic residues" evidence="1">
    <location>
        <begin position="205"/>
        <end position="233"/>
    </location>
</feature>
<evidence type="ECO:0000313" key="4">
    <source>
        <dbReference type="Proteomes" id="UP001303046"/>
    </source>
</evidence>
<reference evidence="3 4" key="1">
    <citation type="submission" date="2023-08" db="EMBL/GenBank/DDBJ databases">
        <title>A Necator americanus chromosomal reference genome.</title>
        <authorList>
            <person name="Ilik V."/>
            <person name="Petrzelkova K.J."/>
            <person name="Pardy F."/>
            <person name="Fuh T."/>
            <person name="Niatou-Singa F.S."/>
            <person name="Gouil Q."/>
            <person name="Baker L."/>
            <person name="Ritchie M.E."/>
            <person name="Jex A.R."/>
            <person name="Gazzola D."/>
            <person name="Li H."/>
            <person name="Toshio Fujiwara R."/>
            <person name="Zhan B."/>
            <person name="Aroian R.V."/>
            <person name="Pafco B."/>
            <person name="Schwarz E.M."/>
        </authorList>
    </citation>
    <scope>NUCLEOTIDE SEQUENCE [LARGE SCALE GENOMIC DNA]</scope>
    <source>
        <strain evidence="3 4">Aroian</strain>
        <tissue evidence="3">Whole animal</tissue>
    </source>
</reference>
<feature type="compositionally biased region" description="Basic and acidic residues" evidence="1">
    <location>
        <begin position="183"/>
        <end position="196"/>
    </location>
</feature>
<keyword evidence="2" id="KW-0732">Signal</keyword>
<feature type="region of interest" description="Disordered" evidence="1">
    <location>
        <begin position="160"/>
        <end position="245"/>
    </location>
</feature>
<evidence type="ECO:0000256" key="1">
    <source>
        <dbReference type="SAM" id="MobiDB-lite"/>
    </source>
</evidence>
<keyword evidence="4" id="KW-1185">Reference proteome</keyword>
<organism evidence="3 4">
    <name type="scientific">Necator americanus</name>
    <name type="common">Human hookworm</name>
    <dbReference type="NCBI Taxonomy" id="51031"/>
    <lineage>
        <taxon>Eukaryota</taxon>
        <taxon>Metazoa</taxon>
        <taxon>Ecdysozoa</taxon>
        <taxon>Nematoda</taxon>
        <taxon>Chromadorea</taxon>
        <taxon>Rhabditida</taxon>
        <taxon>Rhabditina</taxon>
        <taxon>Rhabditomorpha</taxon>
        <taxon>Strongyloidea</taxon>
        <taxon>Ancylostomatidae</taxon>
        <taxon>Bunostominae</taxon>
        <taxon>Necator</taxon>
    </lineage>
</organism>